<name>A0A1M2W6C9_TRAPU</name>
<accession>A0A1M2W6C9</accession>
<protein>
    <submittedName>
        <fullName evidence="2">Uncharacterized protein</fullName>
    </submittedName>
</protein>
<evidence type="ECO:0000313" key="3">
    <source>
        <dbReference type="Proteomes" id="UP000184267"/>
    </source>
</evidence>
<evidence type="ECO:0000256" key="1">
    <source>
        <dbReference type="SAM" id="MobiDB-lite"/>
    </source>
</evidence>
<gene>
    <name evidence="2" type="ORF">TRAPUB_8024</name>
</gene>
<feature type="region of interest" description="Disordered" evidence="1">
    <location>
        <begin position="17"/>
        <end position="42"/>
    </location>
</feature>
<sequence length="66" mass="7762">MTMIITNICANFSLTSAQSPRTKTEEELARDEEEALEKAERRRLERVWGEESYSEDEQKRGKRKQA</sequence>
<reference evidence="2 3" key="1">
    <citation type="submission" date="2016-10" db="EMBL/GenBank/DDBJ databases">
        <title>Genome sequence of the basidiomycete white-rot fungus Trametes pubescens.</title>
        <authorList>
            <person name="Makela M.R."/>
            <person name="Granchi Z."/>
            <person name="Peng M."/>
            <person name="De Vries R.P."/>
            <person name="Grigoriev I."/>
            <person name="Riley R."/>
            <person name="Hilden K."/>
        </authorList>
    </citation>
    <scope>NUCLEOTIDE SEQUENCE [LARGE SCALE GENOMIC DNA]</scope>
    <source>
        <strain evidence="2 3">FBCC735</strain>
    </source>
</reference>
<feature type="region of interest" description="Disordered" evidence="1">
    <location>
        <begin position="47"/>
        <end position="66"/>
    </location>
</feature>
<proteinExistence type="predicted"/>
<organism evidence="2 3">
    <name type="scientific">Trametes pubescens</name>
    <name type="common">White-rot fungus</name>
    <dbReference type="NCBI Taxonomy" id="154538"/>
    <lineage>
        <taxon>Eukaryota</taxon>
        <taxon>Fungi</taxon>
        <taxon>Dikarya</taxon>
        <taxon>Basidiomycota</taxon>
        <taxon>Agaricomycotina</taxon>
        <taxon>Agaricomycetes</taxon>
        <taxon>Polyporales</taxon>
        <taxon>Polyporaceae</taxon>
        <taxon>Trametes</taxon>
    </lineage>
</organism>
<dbReference type="EMBL" id="MNAD01000164">
    <property type="protein sequence ID" value="OJT15411.1"/>
    <property type="molecule type" value="Genomic_DNA"/>
</dbReference>
<comment type="caution">
    <text evidence="2">The sequence shown here is derived from an EMBL/GenBank/DDBJ whole genome shotgun (WGS) entry which is preliminary data.</text>
</comment>
<dbReference type="Proteomes" id="UP000184267">
    <property type="component" value="Unassembled WGS sequence"/>
</dbReference>
<dbReference type="AlphaFoldDB" id="A0A1M2W6C9"/>
<keyword evidence="3" id="KW-1185">Reference proteome</keyword>
<evidence type="ECO:0000313" key="2">
    <source>
        <dbReference type="EMBL" id="OJT15411.1"/>
    </source>
</evidence>